<dbReference type="SUPFAM" id="SSF53474">
    <property type="entry name" value="alpha/beta-Hydrolases"/>
    <property type="match status" value="1"/>
</dbReference>
<evidence type="ECO:0000313" key="3">
    <source>
        <dbReference type="EMBL" id="AXC12210.1"/>
    </source>
</evidence>
<dbReference type="InterPro" id="IPR000073">
    <property type="entry name" value="AB_hydrolase_1"/>
</dbReference>
<keyword evidence="4" id="KW-1185">Reference proteome</keyword>
<feature type="domain" description="AB hydrolase-1" evidence="2">
    <location>
        <begin position="35"/>
        <end position="272"/>
    </location>
</feature>
<keyword evidence="1 3" id="KW-0378">Hydrolase</keyword>
<dbReference type="Pfam" id="PF00561">
    <property type="entry name" value="Abhydrolase_1"/>
    <property type="match status" value="1"/>
</dbReference>
<name>A0A2Z5FZQ7_9BACT</name>
<proteinExistence type="predicted"/>
<sequence length="286" mass="31663">MSSAENWASATNVIEEHRAEANGQTIHYLRAGVGPALVLVHGYPESSLTWYRIMSELTVKFTVIAPDTRGTGQSSLADGFSIEDMADDIYELVKSLGFKDVRLVGHDFGVQIVSAYAAKHRDDVSALVVIESPLSGFGLEELFASFWHFGFLASPFAELLITGKEKEFFSEFAFGDFVFRKEAFPQADIDRYIADQTRPGRLKAGFAYYRALIAGRDFFSKTVAPPWTFPVLAIDGDHSVNGLTAKSFEQVAPKLRSVIAADCGHFVQEEQPDFLVKTLLDFLPTE</sequence>
<dbReference type="Gene3D" id="3.40.50.1820">
    <property type="entry name" value="alpha/beta hydrolase"/>
    <property type="match status" value="1"/>
</dbReference>
<dbReference type="InterPro" id="IPR000639">
    <property type="entry name" value="Epox_hydrolase-like"/>
</dbReference>
<accession>A0A2Z5FZQ7</accession>
<dbReference type="Proteomes" id="UP000253606">
    <property type="component" value="Chromosome"/>
</dbReference>
<evidence type="ECO:0000256" key="1">
    <source>
        <dbReference type="ARBA" id="ARBA00022801"/>
    </source>
</evidence>
<dbReference type="PANTHER" id="PTHR43329">
    <property type="entry name" value="EPOXIDE HYDROLASE"/>
    <property type="match status" value="1"/>
</dbReference>
<dbReference type="RefSeq" id="WP_161557331.1">
    <property type="nucleotide sequence ID" value="NZ_CP030840.1"/>
</dbReference>
<protein>
    <submittedName>
        <fullName evidence="3">Alpha/beta hydrolase fold</fullName>
    </submittedName>
</protein>
<evidence type="ECO:0000259" key="2">
    <source>
        <dbReference type="Pfam" id="PF00561"/>
    </source>
</evidence>
<reference evidence="3 4" key="1">
    <citation type="journal article" date="2018" name="Front. Microbiol.">
        <title>Hydrolytic Capabilities as a Key to Environmental Success: Chitinolytic and Cellulolytic Acidobacteria From Acidic Sub-arctic Soils and Boreal Peatlands.</title>
        <authorList>
            <person name="Belova S.E."/>
            <person name="Ravin N.V."/>
            <person name="Pankratov T.A."/>
            <person name="Rakitin A.L."/>
            <person name="Ivanova A.A."/>
            <person name="Beletsky A.V."/>
            <person name="Mardanov A.V."/>
            <person name="Sinninghe Damste J.S."/>
            <person name="Dedysh S.N."/>
        </authorList>
    </citation>
    <scope>NUCLEOTIDE SEQUENCE [LARGE SCALE GENOMIC DNA]</scope>
    <source>
        <strain evidence="3 4">SBC82</strain>
    </source>
</reference>
<dbReference type="InterPro" id="IPR029058">
    <property type="entry name" value="AB_hydrolase_fold"/>
</dbReference>
<gene>
    <name evidence="3" type="ORF">ACPOL_2906</name>
</gene>
<dbReference type="PRINTS" id="PR00412">
    <property type="entry name" value="EPOXHYDRLASE"/>
</dbReference>
<evidence type="ECO:0000313" key="4">
    <source>
        <dbReference type="Proteomes" id="UP000253606"/>
    </source>
</evidence>
<organism evidence="3 4">
    <name type="scientific">Acidisarcina polymorpha</name>
    <dbReference type="NCBI Taxonomy" id="2211140"/>
    <lineage>
        <taxon>Bacteria</taxon>
        <taxon>Pseudomonadati</taxon>
        <taxon>Acidobacteriota</taxon>
        <taxon>Terriglobia</taxon>
        <taxon>Terriglobales</taxon>
        <taxon>Acidobacteriaceae</taxon>
        <taxon>Acidisarcina</taxon>
    </lineage>
</organism>
<dbReference type="KEGG" id="abas:ACPOL_2906"/>
<dbReference type="EMBL" id="CP030840">
    <property type="protein sequence ID" value="AXC12210.1"/>
    <property type="molecule type" value="Genomic_DNA"/>
</dbReference>
<dbReference type="AlphaFoldDB" id="A0A2Z5FZQ7"/>
<dbReference type="GO" id="GO:0016787">
    <property type="term" value="F:hydrolase activity"/>
    <property type="evidence" value="ECO:0007669"/>
    <property type="project" value="UniProtKB-KW"/>
</dbReference>